<evidence type="ECO:0008006" key="3">
    <source>
        <dbReference type="Google" id="ProtNLM"/>
    </source>
</evidence>
<dbReference type="InterPro" id="IPR035958">
    <property type="entry name" value="SecB-like_sf"/>
</dbReference>
<dbReference type="Gene3D" id="3.10.420.10">
    <property type="entry name" value="SecB-like"/>
    <property type="match status" value="1"/>
</dbReference>
<protein>
    <recommendedName>
        <fullName evidence="3">Preprotein translocase subunit SecB</fullName>
    </recommendedName>
</protein>
<comment type="caution">
    <text evidence="1">The sequence shown here is derived from an EMBL/GenBank/DDBJ whole genome shotgun (WGS) entry which is preliminary data.</text>
</comment>
<evidence type="ECO:0000313" key="2">
    <source>
        <dbReference type="Proteomes" id="UP001156682"/>
    </source>
</evidence>
<dbReference type="RefSeq" id="WP_036239817.1">
    <property type="nucleotide sequence ID" value="NZ_BSOR01000037.1"/>
</dbReference>
<sequence>MQKAKDSLKIQDIYLHKLTAECLGDFEPKYDPKLNTYKIQTMHLVEKSQLMQVDDEKILKVSVSLGVRWFDSEAEEVKALIEADFIAEYKMTETLSKKEIDAFAKNNVSYHIWPYWRELLTNQTNRMHLPKVVLQTIQLAQNS</sequence>
<dbReference type="Proteomes" id="UP001156682">
    <property type="component" value="Unassembled WGS sequence"/>
</dbReference>
<reference evidence="2" key="1">
    <citation type="journal article" date="2019" name="Int. J. Syst. Evol. Microbiol.">
        <title>The Global Catalogue of Microorganisms (GCM) 10K type strain sequencing project: providing services to taxonomists for standard genome sequencing and annotation.</title>
        <authorList>
            <consortium name="The Broad Institute Genomics Platform"/>
            <consortium name="The Broad Institute Genome Sequencing Center for Infectious Disease"/>
            <person name="Wu L."/>
            <person name="Ma J."/>
        </authorList>
    </citation>
    <scope>NUCLEOTIDE SEQUENCE [LARGE SCALE GENOMIC DNA]</scope>
    <source>
        <strain evidence="2">NBRC 100033</strain>
    </source>
</reference>
<dbReference type="EMBL" id="BSOR01000037">
    <property type="protein sequence ID" value="GLR64671.1"/>
    <property type="molecule type" value="Genomic_DNA"/>
</dbReference>
<dbReference type="SUPFAM" id="SSF54611">
    <property type="entry name" value="SecB-like"/>
    <property type="match status" value="1"/>
</dbReference>
<keyword evidence="2" id="KW-1185">Reference proteome</keyword>
<evidence type="ECO:0000313" key="1">
    <source>
        <dbReference type="EMBL" id="GLR64671.1"/>
    </source>
</evidence>
<proteinExistence type="predicted"/>
<gene>
    <name evidence="1" type="ORF">GCM10007878_21090</name>
</gene>
<accession>A0ABQ5ZWX0</accession>
<name>A0ABQ5ZWX0_9GAMM</name>
<organism evidence="1 2">
    <name type="scientific">Marinospirillum insulare</name>
    <dbReference type="NCBI Taxonomy" id="217169"/>
    <lineage>
        <taxon>Bacteria</taxon>
        <taxon>Pseudomonadati</taxon>
        <taxon>Pseudomonadota</taxon>
        <taxon>Gammaproteobacteria</taxon>
        <taxon>Oceanospirillales</taxon>
        <taxon>Oceanospirillaceae</taxon>
        <taxon>Marinospirillum</taxon>
    </lineage>
</organism>